<dbReference type="PANTHER" id="PTHR34475:SF1">
    <property type="entry name" value="CYTOSKELETON PROTEIN RODZ"/>
    <property type="match status" value="1"/>
</dbReference>
<protein>
    <submittedName>
        <fullName evidence="3">Transcriptional regulator</fullName>
    </submittedName>
</protein>
<evidence type="ECO:0000313" key="4">
    <source>
        <dbReference type="Proteomes" id="UP000030019"/>
    </source>
</evidence>
<dbReference type="Pfam" id="PF13413">
    <property type="entry name" value="HTH_25"/>
    <property type="match status" value="1"/>
</dbReference>
<dbReference type="CDD" id="cd00093">
    <property type="entry name" value="HTH_XRE"/>
    <property type="match status" value="1"/>
</dbReference>
<dbReference type="eggNOG" id="COG1426">
    <property type="taxonomic scope" value="Bacteria"/>
</dbReference>
<keyword evidence="1" id="KW-0812">Transmembrane</keyword>
<proteinExistence type="predicted"/>
<dbReference type="InterPro" id="IPR050400">
    <property type="entry name" value="Bact_Cytoskel_RodZ"/>
</dbReference>
<dbReference type="SMART" id="SM00530">
    <property type="entry name" value="HTH_XRE"/>
    <property type="match status" value="1"/>
</dbReference>
<evidence type="ECO:0000313" key="3">
    <source>
        <dbReference type="EMBL" id="KGM37858.1"/>
    </source>
</evidence>
<dbReference type="RefSeq" id="WP_037615038.1">
    <property type="nucleotide sequence ID" value="NZ_JABTYC020000010.1"/>
</dbReference>
<name>A0A0A0DJ59_9STRE</name>
<organism evidence="3 4">
    <name type="scientific">Streptococcus sinensis</name>
    <dbReference type="NCBI Taxonomy" id="176090"/>
    <lineage>
        <taxon>Bacteria</taxon>
        <taxon>Bacillati</taxon>
        <taxon>Bacillota</taxon>
        <taxon>Bacilli</taxon>
        <taxon>Lactobacillales</taxon>
        <taxon>Streptococcaceae</taxon>
        <taxon>Streptococcus</taxon>
    </lineage>
</organism>
<accession>A0A0A0DJ59</accession>
<feature type="transmembrane region" description="Helical" evidence="1">
    <location>
        <begin position="103"/>
        <end position="126"/>
    </location>
</feature>
<dbReference type="EMBL" id="JPEN01000029">
    <property type="protein sequence ID" value="KGM37858.1"/>
    <property type="molecule type" value="Genomic_DNA"/>
</dbReference>
<evidence type="ECO:0000259" key="2">
    <source>
        <dbReference type="PROSITE" id="PS50943"/>
    </source>
</evidence>
<dbReference type="SUPFAM" id="SSF47413">
    <property type="entry name" value="lambda repressor-like DNA-binding domains"/>
    <property type="match status" value="1"/>
</dbReference>
<dbReference type="GO" id="GO:0003677">
    <property type="term" value="F:DNA binding"/>
    <property type="evidence" value="ECO:0007669"/>
    <property type="project" value="InterPro"/>
</dbReference>
<keyword evidence="1" id="KW-1133">Transmembrane helix</keyword>
<dbReference type="Proteomes" id="UP000030019">
    <property type="component" value="Unassembled WGS sequence"/>
</dbReference>
<dbReference type="Gene3D" id="1.10.260.40">
    <property type="entry name" value="lambda repressor-like DNA-binding domains"/>
    <property type="match status" value="1"/>
</dbReference>
<sequence>MRKKTIGEVLRLARVNQKLTLADLAKKTDIKTDYLKALENNQYEKFPNAFYIRSLLRKYAWALDLNEQILLDAYETDNTVIYDEIELANNEDFRSRKYKNRTFSLPLFYFLMLVLLILTFVTYYVWNYTRTNDLSFKASDSYSVISEGGNSLSTIQSSSLSDSSEASSTLGKLEVSGGGQQLAVQYSGINRPIDVTFSATNTTSWLSVSDSELSNGITLSADKPSQTVTLSPNTTYTITLGVVKGISVTVDNQKLDLSSLTSDNATITLTIKES</sequence>
<gene>
    <name evidence="3" type="ORF">SSIN_0350</name>
</gene>
<dbReference type="AlphaFoldDB" id="A0A0A0DJ59"/>
<dbReference type="PANTHER" id="PTHR34475">
    <property type="match status" value="1"/>
</dbReference>
<dbReference type="PROSITE" id="PS50943">
    <property type="entry name" value="HTH_CROC1"/>
    <property type="match status" value="1"/>
</dbReference>
<dbReference type="PATRIC" id="fig|176090.4.peg.348"/>
<dbReference type="STRING" id="176090.SSIN_0350"/>
<evidence type="ECO:0000256" key="1">
    <source>
        <dbReference type="SAM" id="Phobius"/>
    </source>
</evidence>
<comment type="caution">
    <text evidence="3">The sequence shown here is derived from an EMBL/GenBank/DDBJ whole genome shotgun (WGS) entry which is preliminary data.</text>
</comment>
<dbReference type="InterPro" id="IPR010982">
    <property type="entry name" value="Lambda_DNA-bd_dom_sf"/>
</dbReference>
<dbReference type="InterPro" id="IPR048211">
    <property type="entry name" value="RodZ-like"/>
</dbReference>
<keyword evidence="4" id="KW-1185">Reference proteome</keyword>
<dbReference type="InterPro" id="IPR001387">
    <property type="entry name" value="Cro/C1-type_HTH"/>
</dbReference>
<keyword evidence="1" id="KW-0472">Membrane</keyword>
<feature type="domain" description="HTH cro/C1-type" evidence="2">
    <location>
        <begin position="10"/>
        <end position="44"/>
    </location>
</feature>
<dbReference type="NCBIfam" id="NF041534">
    <property type="entry name" value="rodZ_Strepcoccus"/>
    <property type="match status" value="1"/>
</dbReference>
<reference evidence="3 4" key="1">
    <citation type="submission" date="2014-06" db="EMBL/GenBank/DDBJ databases">
        <authorList>
            <person name="Teng J.L."/>
            <person name="Huang Y."/>
            <person name="Tse H."/>
            <person name="Lau S.K."/>
            <person name="Woo P.C."/>
        </authorList>
    </citation>
    <scope>NUCLEOTIDE SEQUENCE [LARGE SCALE GENOMIC DNA]</scope>
    <source>
        <strain evidence="3 4">HKU4</strain>
    </source>
</reference>